<sequence length="98" mass="10659">MKNTPGQNSPLLAAAALVGTGLLLRQWKPTPLDLPKADTPHADKGSRRKVRQARDGVAKLFMPENMMKSLGTSLLMIGGGLVAMRAFDEVVEEQEKLF</sequence>
<feature type="region of interest" description="Disordered" evidence="1">
    <location>
        <begin position="30"/>
        <end position="50"/>
    </location>
</feature>
<name>A0ABW1S942_9PROT</name>
<proteinExistence type="predicted"/>
<dbReference type="Proteomes" id="UP001596303">
    <property type="component" value="Unassembled WGS sequence"/>
</dbReference>
<organism evidence="2 3">
    <name type="scientific">Ponticaulis profundi</name>
    <dbReference type="NCBI Taxonomy" id="2665222"/>
    <lineage>
        <taxon>Bacteria</taxon>
        <taxon>Pseudomonadati</taxon>
        <taxon>Pseudomonadota</taxon>
        <taxon>Alphaproteobacteria</taxon>
        <taxon>Hyphomonadales</taxon>
        <taxon>Hyphomonadaceae</taxon>
        <taxon>Ponticaulis</taxon>
    </lineage>
</organism>
<evidence type="ECO:0000256" key="1">
    <source>
        <dbReference type="SAM" id="MobiDB-lite"/>
    </source>
</evidence>
<reference evidence="3" key="1">
    <citation type="journal article" date="2019" name="Int. J. Syst. Evol. Microbiol.">
        <title>The Global Catalogue of Microorganisms (GCM) 10K type strain sequencing project: providing services to taxonomists for standard genome sequencing and annotation.</title>
        <authorList>
            <consortium name="The Broad Institute Genomics Platform"/>
            <consortium name="The Broad Institute Genome Sequencing Center for Infectious Disease"/>
            <person name="Wu L."/>
            <person name="Ma J."/>
        </authorList>
    </citation>
    <scope>NUCLEOTIDE SEQUENCE [LARGE SCALE GENOMIC DNA]</scope>
    <source>
        <strain evidence="3">CGMCC-1.15741</strain>
    </source>
</reference>
<protein>
    <submittedName>
        <fullName evidence="2">Uncharacterized protein</fullName>
    </submittedName>
</protein>
<accession>A0ABW1S942</accession>
<comment type="caution">
    <text evidence="2">The sequence shown here is derived from an EMBL/GenBank/DDBJ whole genome shotgun (WGS) entry which is preliminary data.</text>
</comment>
<dbReference type="RefSeq" id="WP_377378068.1">
    <property type="nucleotide sequence ID" value="NZ_JBHSSW010000009.1"/>
</dbReference>
<evidence type="ECO:0000313" key="2">
    <source>
        <dbReference type="EMBL" id="MFC6198128.1"/>
    </source>
</evidence>
<gene>
    <name evidence="2" type="ORF">ACFQDM_08560</name>
</gene>
<evidence type="ECO:0000313" key="3">
    <source>
        <dbReference type="Proteomes" id="UP001596303"/>
    </source>
</evidence>
<feature type="compositionally biased region" description="Basic and acidic residues" evidence="1">
    <location>
        <begin position="35"/>
        <end position="45"/>
    </location>
</feature>
<keyword evidence="3" id="KW-1185">Reference proteome</keyword>
<dbReference type="EMBL" id="JBHSSW010000009">
    <property type="protein sequence ID" value="MFC6198128.1"/>
    <property type="molecule type" value="Genomic_DNA"/>
</dbReference>